<keyword evidence="4" id="KW-1185">Reference proteome</keyword>
<evidence type="ECO:0000259" key="2">
    <source>
        <dbReference type="Pfam" id="PF02517"/>
    </source>
</evidence>
<keyword evidence="3" id="KW-0378">Hydrolase</keyword>
<dbReference type="Proteomes" id="UP001149142">
    <property type="component" value="Unassembled WGS sequence"/>
</dbReference>
<evidence type="ECO:0000313" key="3">
    <source>
        <dbReference type="EMBL" id="MDA0177411.1"/>
    </source>
</evidence>
<sequence length="227" mass="26160">MKPKQKVIALIVLSCIYGFVFNPWSSFPFTFIIIIISILIYTYIEDKSLKQIGLNPNTSILNTLKTAIVYTIITIVLIDFIIQPGINKLVNKPVDYSSFEVLKNNYSLYIKYVMYVIISAAIGEEILFRGFVFRQLNIVLNKLKYKTEIITIISALLFSLPHFYQGSTGLIITFIFGVLFAIIYVKSNYNLWTSIITHGIIDVIFLTLAYYDKLDYYTFINDKLIGY</sequence>
<dbReference type="Pfam" id="PF02517">
    <property type="entry name" value="Rce1-like"/>
    <property type="match status" value="1"/>
</dbReference>
<dbReference type="EMBL" id="JAPFGC010000002">
    <property type="protein sequence ID" value="MDA0177411.1"/>
    <property type="molecule type" value="Genomic_DNA"/>
</dbReference>
<protein>
    <submittedName>
        <fullName evidence="3">CPBP family intramembrane metalloprotease</fullName>
    </submittedName>
</protein>
<evidence type="ECO:0000313" key="4">
    <source>
        <dbReference type="Proteomes" id="UP001149142"/>
    </source>
</evidence>
<feature type="transmembrane region" description="Helical" evidence="1">
    <location>
        <begin position="7"/>
        <end position="24"/>
    </location>
</feature>
<comment type="caution">
    <text evidence="3">The sequence shown here is derived from an EMBL/GenBank/DDBJ whole genome shotgun (WGS) entry which is preliminary data.</text>
</comment>
<feature type="transmembrane region" description="Helical" evidence="1">
    <location>
        <begin position="30"/>
        <end position="46"/>
    </location>
</feature>
<keyword evidence="1" id="KW-0812">Transmembrane</keyword>
<keyword evidence="3" id="KW-0482">Metalloprotease</keyword>
<dbReference type="GO" id="GO:0008237">
    <property type="term" value="F:metallopeptidase activity"/>
    <property type="evidence" value="ECO:0007669"/>
    <property type="project" value="UniProtKB-KW"/>
</dbReference>
<name>A0ABT4S0U9_9FLAO</name>
<accession>A0ABT4S0U9</accession>
<keyword evidence="1" id="KW-1133">Transmembrane helix</keyword>
<keyword evidence="3" id="KW-0645">Protease</keyword>
<feature type="transmembrane region" description="Helical" evidence="1">
    <location>
        <begin position="106"/>
        <end position="123"/>
    </location>
</feature>
<dbReference type="PANTHER" id="PTHR39430:SF1">
    <property type="entry name" value="PROTEASE"/>
    <property type="match status" value="1"/>
</dbReference>
<feature type="transmembrane region" description="Helical" evidence="1">
    <location>
        <begin position="67"/>
        <end position="86"/>
    </location>
</feature>
<feature type="transmembrane region" description="Helical" evidence="1">
    <location>
        <begin position="191"/>
        <end position="211"/>
    </location>
</feature>
<reference evidence="3" key="1">
    <citation type="submission" date="2022-11" db="EMBL/GenBank/DDBJ databases">
        <title>Refractory cell wall polysaccharides provide important carbon source for microbial heterotrophs in the hadal ocean.</title>
        <authorList>
            <person name="Zhu X."/>
        </authorList>
    </citation>
    <scope>NUCLEOTIDE SEQUENCE</scope>
    <source>
        <strain evidence="3">MTRN7</strain>
    </source>
</reference>
<keyword evidence="1" id="KW-0472">Membrane</keyword>
<proteinExistence type="predicted"/>
<feature type="transmembrane region" description="Helical" evidence="1">
    <location>
        <begin position="166"/>
        <end position="184"/>
    </location>
</feature>
<gene>
    <name evidence="3" type="ORF">OOZ35_07915</name>
</gene>
<evidence type="ECO:0000256" key="1">
    <source>
        <dbReference type="SAM" id="Phobius"/>
    </source>
</evidence>
<feature type="domain" description="CAAX prenyl protease 2/Lysostaphin resistance protein A-like" evidence="2">
    <location>
        <begin position="111"/>
        <end position="204"/>
    </location>
</feature>
<dbReference type="RefSeq" id="WP_191073030.1">
    <property type="nucleotide sequence ID" value="NZ_CAXQEU010000158.1"/>
</dbReference>
<dbReference type="PANTHER" id="PTHR39430">
    <property type="entry name" value="MEMBRANE-ASSOCIATED PROTEASE-RELATED"/>
    <property type="match status" value="1"/>
</dbReference>
<organism evidence="3 4">
    <name type="scientific">Mesoflavibacter profundi</name>
    <dbReference type="NCBI Taxonomy" id="2708110"/>
    <lineage>
        <taxon>Bacteria</taxon>
        <taxon>Pseudomonadati</taxon>
        <taxon>Bacteroidota</taxon>
        <taxon>Flavobacteriia</taxon>
        <taxon>Flavobacteriales</taxon>
        <taxon>Flavobacteriaceae</taxon>
        <taxon>Mesoflavibacter</taxon>
    </lineage>
</organism>
<dbReference type="InterPro" id="IPR003675">
    <property type="entry name" value="Rce1/LyrA-like_dom"/>
</dbReference>